<name>A0A9D9DVI2_9FIRM</name>
<organism evidence="1 2">
    <name type="scientific">Candidatus Fimicola merdigallinarum</name>
    <dbReference type="NCBI Taxonomy" id="2840819"/>
    <lineage>
        <taxon>Bacteria</taxon>
        <taxon>Bacillati</taxon>
        <taxon>Bacillota</taxon>
        <taxon>Clostridia</taxon>
        <taxon>Lachnospirales</taxon>
        <taxon>Lachnospiraceae</taxon>
        <taxon>Lachnospiraceae incertae sedis</taxon>
        <taxon>Candidatus Fimicola</taxon>
    </lineage>
</organism>
<sequence length="129" mass="14698">MSSEKNIGGQAKDLVLLFYDKTQLRFTNKDIMIAIKSAKSLLNSGYTFDEIKNTIEYCVENQPPKGIYSFGFISNQINRVLAILKQKEKENIATKSIDKSKFSNYGISEVSNKDKMKPREIKVDTSIFD</sequence>
<reference evidence="1" key="1">
    <citation type="submission" date="2020-10" db="EMBL/GenBank/DDBJ databases">
        <authorList>
            <person name="Gilroy R."/>
        </authorList>
    </citation>
    <scope>NUCLEOTIDE SEQUENCE</scope>
    <source>
        <strain evidence="1">F6-4510</strain>
    </source>
</reference>
<comment type="caution">
    <text evidence="1">The sequence shown here is derived from an EMBL/GenBank/DDBJ whole genome shotgun (WGS) entry which is preliminary data.</text>
</comment>
<dbReference type="AlphaFoldDB" id="A0A9D9DVI2"/>
<dbReference type="EMBL" id="JADIMX010000065">
    <property type="protein sequence ID" value="MBO8434343.1"/>
    <property type="molecule type" value="Genomic_DNA"/>
</dbReference>
<evidence type="ECO:0000313" key="2">
    <source>
        <dbReference type="Proteomes" id="UP000823611"/>
    </source>
</evidence>
<dbReference type="Proteomes" id="UP000823611">
    <property type="component" value="Unassembled WGS sequence"/>
</dbReference>
<gene>
    <name evidence="1" type="ORF">IAC55_03355</name>
</gene>
<accession>A0A9D9DVI2</accession>
<evidence type="ECO:0000313" key="1">
    <source>
        <dbReference type="EMBL" id="MBO8434343.1"/>
    </source>
</evidence>
<protein>
    <submittedName>
        <fullName evidence="1">Uncharacterized protein</fullName>
    </submittedName>
</protein>
<reference evidence="1" key="2">
    <citation type="journal article" date="2021" name="PeerJ">
        <title>Extensive microbial diversity within the chicken gut microbiome revealed by metagenomics and culture.</title>
        <authorList>
            <person name="Gilroy R."/>
            <person name="Ravi A."/>
            <person name="Getino M."/>
            <person name="Pursley I."/>
            <person name="Horton D.L."/>
            <person name="Alikhan N.F."/>
            <person name="Baker D."/>
            <person name="Gharbi K."/>
            <person name="Hall N."/>
            <person name="Watson M."/>
            <person name="Adriaenssens E.M."/>
            <person name="Foster-Nyarko E."/>
            <person name="Jarju S."/>
            <person name="Secka A."/>
            <person name="Antonio M."/>
            <person name="Oren A."/>
            <person name="Chaudhuri R.R."/>
            <person name="La Ragione R."/>
            <person name="Hildebrand F."/>
            <person name="Pallen M.J."/>
        </authorList>
    </citation>
    <scope>NUCLEOTIDE SEQUENCE</scope>
    <source>
        <strain evidence="1">F6-4510</strain>
    </source>
</reference>
<proteinExistence type="predicted"/>